<name>A0A9X1NY30_9HYPH</name>
<dbReference type="EMBL" id="JAJOZR010000022">
    <property type="protein sequence ID" value="MCD7111814.1"/>
    <property type="molecule type" value="Genomic_DNA"/>
</dbReference>
<comment type="caution">
    <text evidence="1">The sequence shown here is derived from an EMBL/GenBank/DDBJ whole genome shotgun (WGS) entry which is preliminary data.</text>
</comment>
<dbReference type="RefSeq" id="WP_231816834.1">
    <property type="nucleotide sequence ID" value="NZ_JAJOZR010000022.1"/>
</dbReference>
<dbReference type="Proteomes" id="UP001139089">
    <property type="component" value="Unassembled WGS sequence"/>
</dbReference>
<accession>A0A9X1NY30</accession>
<reference evidence="1" key="1">
    <citation type="submission" date="2021-12" db="EMBL/GenBank/DDBJ databases">
        <authorList>
            <person name="Li Y."/>
        </authorList>
    </citation>
    <scope>NUCLEOTIDE SEQUENCE</scope>
    <source>
        <strain evidence="1">DKSPLA3</strain>
    </source>
</reference>
<keyword evidence="2" id="KW-1185">Reference proteome</keyword>
<evidence type="ECO:0000313" key="1">
    <source>
        <dbReference type="EMBL" id="MCD7111814.1"/>
    </source>
</evidence>
<evidence type="ECO:0008006" key="3">
    <source>
        <dbReference type="Google" id="ProtNLM"/>
    </source>
</evidence>
<gene>
    <name evidence="1" type="ORF">LRX75_22565</name>
</gene>
<dbReference type="PROSITE" id="PS51257">
    <property type="entry name" value="PROKAR_LIPOPROTEIN"/>
    <property type="match status" value="1"/>
</dbReference>
<organism evidence="1 2">
    <name type="scientific">Rhizobium quercicola</name>
    <dbReference type="NCBI Taxonomy" id="2901226"/>
    <lineage>
        <taxon>Bacteria</taxon>
        <taxon>Pseudomonadati</taxon>
        <taxon>Pseudomonadota</taxon>
        <taxon>Alphaproteobacteria</taxon>
        <taxon>Hyphomicrobiales</taxon>
        <taxon>Rhizobiaceae</taxon>
        <taxon>Rhizobium/Agrobacterium group</taxon>
        <taxon>Rhizobium</taxon>
    </lineage>
</organism>
<sequence length="98" mass="10580">MKTHWSWLVLVAGLAACSDKPEKVWIVVDLIDPAGRPAQMAFDNPRVPDMTMQDCEGALASAVPTLMEGINSRPESRGSRYVSAKCVPSATDPIKPKA</sequence>
<protein>
    <recommendedName>
        <fullName evidence="3">Lipoprotein</fullName>
    </recommendedName>
</protein>
<dbReference type="AlphaFoldDB" id="A0A9X1NY30"/>
<proteinExistence type="predicted"/>
<evidence type="ECO:0000313" key="2">
    <source>
        <dbReference type="Proteomes" id="UP001139089"/>
    </source>
</evidence>